<proteinExistence type="predicted"/>
<dbReference type="InterPro" id="IPR052016">
    <property type="entry name" value="Bact_Sigma-Reg"/>
</dbReference>
<sequence>MIGDEGLGLDGVLRAAEKAAPVESVDVVARNLEKRFSANEVSFLFVDMLGREAVRLPRAGAAGQARGEPERVELAGSIYDRVLRSQRLHQEDDEEGNCRMVVPVTNRGDCLGVLDLVVPHTDDAVHEAVEQAAHALAYIVVTDRRFTDLYHWGRRTTTMSLAAEIQHQLLPSAACCEAAQFTLAAGLIPADDIGGDTYDYALDQNTLHLSITDAMGHDTDSALLATLTVNALRGARRAGHGILDQAYAAHRAIRSHALGMTTGQLLRVDLDTGVCELVNAGHPWPLRLRGTRVEELSLKINLPLGAPAAVTYEVQYLRLEPGDRLVLITDGMRERDAAAVDLEALIRDTREEHPREVVRALTAAVHAACRGTLADDATTLVLDWHDSISGPRGTCGGPHP</sequence>
<evidence type="ECO:0000313" key="3">
    <source>
        <dbReference type="EMBL" id="TWF83120.1"/>
    </source>
</evidence>
<accession>A0A561T7P3</accession>
<dbReference type="GO" id="GO:0016791">
    <property type="term" value="F:phosphatase activity"/>
    <property type="evidence" value="ECO:0007669"/>
    <property type="project" value="TreeGrafter"/>
</dbReference>
<keyword evidence="4" id="KW-1185">Reference proteome</keyword>
<keyword evidence="1" id="KW-0378">Hydrolase</keyword>
<dbReference type="EMBL" id="VIWV01000001">
    <property type="protein sequence ID" value="TWF83120.1"/>
    <property type="molecule type" value="Genomic_DNA"/>
</dbReference>
<reference evidence="3 4" key="1">
    <citation type="submission" date="2019-06" db="EMBL/GenBank/DDBJ databases">
        <title>Sequencing the genomes of 1000 actinobacteria strains.</title>
        <authorList>
            <person name="Klenk H.-P."/>
        </authorList>
    </citation>
    <scope>NUCLEOTIDE SEQUENCE [LARGE SCALE GENOMIC DNA]</scope>
    <source>
        <strain evidence="3 4">DSM 41695</strain>
    </source>
</reference>
<protein>
    <submittedName>
        <fullName evidence="3">Serine phosphatase RsbU (Regulator of sigma subunit)</fullName>
    </submittedName>
</protein>
<dbReference type="PANTHER" id="PTHR43156:SF2">
    <property type="entry name" value="STAGE II SPORULATION PROTEIN E"/>
    <property type="match status" value="1"/>
</dbReference>
<dbReference type="SUPFAM" id="SSF81606">
    <property type="entry name" value="PP2C-like"/>
    <property type="match status" value="1"/>
</dbReference>
<name>A0A561T7P3_9ACTN</name>
<dbReference type="InterPro" id="IPR036457">
    <property type="entry name" value="PPM-type-like_dom_sf"/>
</dbReference>
<dbReference type="SMART" id="SM00331">
    <property type="entry name" value="PP2C_SIG"/>
    <property type="match status" value="1"/>
</dbReference>
<dbReference type="Proteomes" id="UP000316603">
    <property type="component" value="Unassembled WGS sequence"/>
</dbReference>
<evidence type="ECO:0000256" key="1">
    <source>
        <dbReference type="ARBA" id="ARBA00022801"/>
    </source>
</evidence>
<dbReference type="InterPro" id="IPR001932">
    <property type="entry name" value="PPM-type_phosphatase-like_dom"/>
</dbReference>
<dbReference type="Gene3D" id="3.60.40.10">
    <property type="entry name" value="PPM-type phosphatase domain"/>
    <property type="match status" value="1"/>
</dbReference>
<evidence type="ECO:0000313" key="4">
    <source>
        <dbReference type="Proteomes" id="UP000316603"/>
    </source>
</evidence>
<dbReference type="AlphaFoldDB" id="A0A561T7P3"/>
<dbReference type="PANTHER" id="PTHR43156">
    <property type="entry name" value="STAGE II SPORULATION PROTEIN E-RELATED"/>
    <property type="match status" value="1"/>
</dbReference>
<evidence type="ECO:0000259" key="2">
    <source>
        <dbReference type="SMART" id="SM00331"/>
    </source>
</evidence>
<organism evidence="3 4">
    <name type="scientific">Streptomyces capillispiralis</name>
    <dbReference type="NCBI Taxonomy" id="68182"/>
    <lineage>
        <taxon>Bacteria</taxon>
        <taxon>Bacillati</taxon>
        <taxon>Actinomycetota</taxon>
        <taxon>Actinomycetes</taxon>
        <taxon>Kitasatosporales</taxon>
        <taxon>Streptomycetaceae</taxon>
        <taxon>Streptomyces</taxon>
    </lineage>
</organism>
<dbReference type="Pfam" id="PF07228">
    <property type="entry name" value="SpoIIE"/>
    <property type="match status" value="1"/>
</dbReference>
<feature type="domain" description="PPM-type phosphatase" evidence="2">
    <location>
        <begin position="178"/>
        <end position="384"/>
    </location>
</feature>
<gene>
    <name evidence="3" type="ORF">FHX78_1133</name>
</gene>
<comment type="caution">
    <text evidence="3">The sequence shown here is derived from an EMBL/GenBank/DDBJ whole genome shotgun (WGS) entry which is preliminary data.</text>
</comment>